<name>A0A179IH50_CORDF</name>
<evidence type="ECO:0000313" key="1">
    <source>
        <dbReference type="EMBL" id="OAR00834.1"/>
    </source>
</evidence>
<comment type="caution">
    <text evidence="1">The sequence shown here is derived from an EMBL/GenBank/DDBJ whole genome shotgun (WGS) entry which is preliminary data.</text>
</comment>
<accession>A0A179IH50</accession>
<dbReference type="EMBL" id="LUKN01001500">
    <property type="protein sequence ID" value="OAR00834.1"/>
    <property type="molecule type" value="Genomic_DNA"/>
</dbReference>
<keyword evidence="2" id="KW-1185">Reference proteome</keyword>
<dbReference type="AlphaFoldDB" id="A0A179IH50"/>
<reference evidence="1 2" key="1">
    <citation type="submission" date="2016-03" db="EMBL/GenBank/DDBJ databases">
        <title>Fine-scale spatial genetic structure of a fungal parasite of coffee scale insects.</title>
        <authorList>
            <person name="Jackson D."/>
            <person name="Zemenick K.A."/>
            <person name="Malloure B."/>
            <person name="Quandt C.A."/>
            <person name="James T.Y."/>
        </authorList>
    </citation>
    <scope>NUCLEOTIDE SEQUENCE [LARGE SCALE GENOMIC DNA]</scope>
    <source>
        <strain evidence="1 2">UM487</strain>
    </source>
</reference>
<feature type="non-terminal residue" evidence="1">
    <location>
        <position position="1"/>
    </location>
</feature>
<dbReference type="OrthoDB" id="63935at2759"/>
<evidence type="ECO:0000313" key="2">
    <source>
        <dbReference type="Proteomes" id="UP000243081"/>
    </source>
</evidence>
<evidence type="ECO:0008006" key="3">
    <source>
        <dbReference type="Google" id="ProtNLM"/>
    </source>
</evidence>
<sequence length="113" mass="13077">TTGISRFGRDVPLAMLPMYRWMLHQPHADKQVMERLLAASAERIVVVRPSYLKDEARPEREIRVGVEDPEKGIESKEVGYFIARDDVGRWVYENLLRDPAECEYEGKAVSLSW</sequence>
<organism evidence="1 2">
    <name type="scientific">Cordyceps confragosa</name>
    <name type="common">Lecanicillium lecanii</name>
    <dbReference type="NCBI Taxonomy" id="2714763"/>
    <lineage>
        <taxon>Eukaryota</taxon>
        <taxon>Fungi</taxon>
        <taxon>Dikarya</taxon>
        <taxon>Ascomycota</taxon>
        <taxon>Pezizomycotina</taxon>
        <taxon>Sordariomycetes</taxon>
        <taxon>Hypocreomycetidae</taxon>
        <taxon>Hypocreales</taxon>
        <taxon>Cordycipitaceae</taxon>
        <taxon>Akanthomyces</taxon>
    </lineage>
</organism>
<gene>
    <name evidence="1" type="ORF">LLEC1_06292</name>
</gene>
<protein>
    <recommendedName>
        <fullName evidence="3">NAD(P)-binding domain-containing protein</fullName>
    </recommendedName>
</protein>
<dbReference type="Proteomes" id="UP000243081">
    <property type="component" value="Unassembled WGS sequence"/>
</dbReference>
<dbReference type="Gene3D" id="3.40.50.720">
    <property type="entry name" value="NAD(P)-binding Rossmann-like Domain"/>
    <property type="match status" value="1"/>
</dbReference>
<proteinExistence type="predicted"/>